<evidence type="ECO:0000256" key="1">
    <source>
        <dbReference type="ARBA" id="ARBA00004613"/>
    </source>
</evidence>
<feature type="domain" description="Carbohydrate-binding module family 96" evidence="4">
    <location>
        <begin position="6"/>
        <end position="92"/>
    </location>
</feature>
<name>A0A645GCW1_9ZZZZ</name>
<evidence type="ECO:0000256" key="3">
    <source>
        <dbReference type="ARBA" id="ARBA00022729"/>
    </source>
</evidence>
<dbReference type="Pfam" id="PF24517">
    <property type="entry name" value="CBM96"/>
    <property type="match status" value="1"/>
</dbReference>
<protein>
    <recommendedName>
        <fullName evidence="4">Carbohydrate-binding module family 96 domain-containing protein</fullName>
    </recommendedName>
</protein>
<reference evidence="5" key="1">
    <citation type="submission" date="2019-08" db="EMBL/GenBank/DDBJ databases">
        <authorList>
            <person name="Kucharzyk K."/>
            <person name="Murdoch R.W."/>
            <person name="Higgins S."/>
            <person name="Loffler F."/>
        </authorList>
    </citation>
    <scope>NUCLEOTIDE SEQUENCE</scope>
</reference>
<keyword evidence="2" id="KW-0964">Secreted</keyword>
<dbReference type="AlphaFoldDB" id="A0A645GCW1"/>
<accession>A0A645GCW1</accession>
<dbReference type="GO" id="GO:0005576">
    <property type="term" value="C:extracellular region"/>
    <property type="evidence" value="ECO:0007669"/>
    <property type="project" value="UniProtKB-SubCell"/>
</dbReference>
<evidence type="ECO:0000259" key="4">
    <source>
        <dbReference type="Pfam" id="PF24517"/>
    </source>
</evidence>
<comment type="subcellular location">
    <subcellularLocation>
        <location evidence="1">Secreted</location>
    </subcellularLocation>
</comment>
<comment type="caution">
    <text evidence="5">The sequence shown here is derived from an EMBL/GenBank/DDBJ whole genome shotgun (WGS) entry which is preliminary data.</text>
</comment>
<sequence>MSVHRAYNAFSESFVTWNTQPVFAETADATAKISSEFTGDLEVDILNLVKGWHDGSIPNLGMVLSGDENNNALVGFASTRYPDTSCWPKLVIDYVKGIQTIYSTESITIPASGTISSTPIKLSGTKKQVSFLVKIKTAYASIDGSAQVSVNGSDYFRTNGSIGNTLDFAVSTDQTGEWARLLLSSHNGEASVEVTPVTWEGLE</sequence>
<dbReference type="EMBL" id="VSSQ01069930">
    <property type="protein sequence ID" value="MPN21854.1"/>
    <property type="molecule type" value="Genomic_DNA"/>
</dbReference>
<evidence type="ECO:0000256" key="2">
    <source>
        <dbReference type="ARBA" id="ARBA00022525"/>
    </source>
</evidence>
<keyword evidence="3" id="KW-0732">Signal</keyword>
<evidence type="ECO:0000313" key="5">
    <source>
        <dbReference type="EMBL" id="MPN21854.1"/>
    </source>
</evidence>
<proteinExistence type="predicted"/>
<dbReference type="InterPro" id="IPR055372">
    <property type="entry name" value="CBM96"/>
</dbReference>
<dbReference type="NCBIfam" id="NF033679">
    <property type="entry name" value="DNRLRE_dom"/>
    <property type="match status" value="1"/>
</dbReference>
<gene>
    <name evidence="5" type="ORF">SDC9_169236</name>
</gene>
<organism evidence="5">
    <name type="scientific">bioreactor metagenome</name>
    <dbReference type="NCBI Taxonomy" id="1076179"/>
    <lineage>
        <taxon>unclassified sequences</taxon>
        <taxon>metagenomes</taxon>
        <taxon>ecological metagenomes</taxon>
    </lineage>
</organism>